<keyword evidence="2" id="KW-1185">Reference proteome</keyword>
<sequence>MRIRLIRKRYPPPPQSDSTPLHHRTPHLLQPSDISPPEKNPQPSDLSIAAASGTNGVDSLDQTKNTRCTRGGSNQDPMLGDGEEEADEEEKPLVSTNWRLDYSYTSAGGSPPSASPSHKGHWCEEDKLFPLKKRRASFTNNLRPRTVTDKEQRESVTKTTRNREKIWVQHSDSENEEELEGDAASEKNESKKRDSGGGGGKKPKKPMANWRCHRNSGSGRWRCNRPTIPGHSLCEHHLSQARVRDREKIRVEHCDSEIEEELEDDAVGEKYEAKKRDGGGGGKKPVADQRCHRNSGSGWRCSRPTILGLSLCEHHLSQSRVKNRNYARIRNQRNGPKKNINNVKKVYTSLYLEAEEEEEEWDDVDDKGFEKRGVMKARSINSLLSQTVPKYTTIKGNALTV</sequence>
<dbReference type="EMBL" id="CM037161">
    <property type="protein sequence ID" value="KAH7855750.1"/>
    <property type="molecule type" value="Genomic_DNA"/>
</dbReference>
<evidence type="ECO:0000313" key="2">
    <source>
        <dbReference type="Proteomes" id="UP000828048"/>
    </source>
</evidence>
<reference evidence="1 2" key="1">
    <citation type="journal article" date="2021" name="Hortic Res">
        <title>High-quality reference genome and annotation aids understanding of berry development for evergreen blueberry (Vaccinium darrowii).</title>
        <authorList>
            <person name="Yu J."/>
            <person name="Hulse-Kemp A.M."/>
            <person name="Babiker E."/>
            <person name="Staton M."/>
        </authorList>
    </citation>
    <scope>NUCLEOTIDE SEQUENCE [LARGE SCALE GENOMIC DNA]</scope>
    <source>
        <strain evidence="2">cv. NJ 8807/NJ 8810</strain>
        <tissue evidence="1">Young leaf</tissue>
    </source>
</reference>
<accession>A0ACB7YSC0</accession>
<proteinExistence type="predicted"/>
<evidence type="ECO:0000313" key="1">
    <source>
        <dbReference type="EMBL" id="KAH7855750.1"/>
    </source>
</evidence>
<comment type="caution">
    <text evidence="1">The sequence shown here is derived from an EMBL/GenBank/DDBJ whole genome shotgun (WGS) entry which is preliminary data.</text>
</comment>
<dbReference type="Proteomes" id="UP000828048">
    <property type="component" value="Chromosome 11"/>
</dbReference>
<name>A0ACB7YSC0_9ERIC</name>
<organism evidence="1 2">
    <name type="scientific">Vaccinium darrowii</name>
    <dbReference type="NCBI Taxonomy" id="229202"/>
    <lineage>
        <taxon>Eukaryota</taxon>
        <taxon>Viridiplantae</taxon>
        <taxon>Streptophyta</taxon>
        <taxon>Embryophyta</taxon>
        <taxon>Tracheophyta</taxon>
        <taxon>Spermatophyta</taxon>
        <taxon>Magnoliopsida</taxon>
        <taxon>eudicotyledons</taxon>
        <taxon>Gunneridae</taxon>
        <taxon>Pentapetalae</taxon>
        <taxon>asterids</taxon>
        <taxon>Ericales</taxon>
        <taxon>Ericaceae</taxon>
        <taxon>Vaccinioideae</taxon>
        <taxon>Vaccinieae</taxon>
        <taxon>Vaccinium</taxon>
    </lineage>
</organism>
<gene>
    <name evidence="1" type="ORF">Vadar_028426</name>
</gene>
<protein>
    <submittedName>
        <fullName evidence="1">Uncharacterized protein</fullName>
    </submittedName>
</protein>